<dbReference type="Proteomes" id="UP000637002">
    <property type="component" value="Unassembled WGS sequence"/>
</dbReference>
<evidence type="ECO:0008006" key="5">
    <source>
        <dbReference type="Google" id="ProtNLM"/>
    </source>
</evidence>
<evidence type="ECO:0000256" key="2">
    <source>
        <dbReference type="SAM" id="MobiDB-lite"/>
    </source>
</evidence>
<evidence type="ECO:0000313" key="4">
    <source>
        <dbReference type="Proteomes" id="UP000637002"/>
    </source>
</evidence>
<dbReference type="Pfam" id="PF05443">
    <property type="entry name" value="ROS_MUCR"/>
    <property type="match status" value="1"/>
</dbReference>
<accession>A0A916XID9</accession>
<feature type="region of interest" description="Disordered" evidence="2">
    <location>
        <begin position="128"/>
        <end position="189"/>
    </location>
</feature>
<protein>
    <recommendedName>
        <fullName evidence="5">MucR family transcriptional regulator</fullName>
    </recommendedName>
</protein>
<dbReference type="InterPro" id="IPR008807">
    <property type="entry name" value="ROS_MUCR"/>
</dbReference>
<comment type="similarity">
    <text evidence="1">Belongs to the ros/MucR family.</text>
</comment>
<dbReference type="GO" id="GO:0006355">
    <property type="term" value="P:regulation of DNA-templated transcription"/>
    <property type="evidence" value="ECO:0007669"/>
    <property type="project" value="InterPro"/>
</dbReference>
<evidence type="ECO:0000313" key="3">
    <source>
        <dbReference type="EMBL" id="GGC73931.1"/>
    </source>
</evidence>
<reference evidence="3" key="1">
    <citation type="journal article" date="2014" name="Int. J. Syst. Evol. Microbiol.">
        <title>Complete genome sequence of Corynebacterium casei LMG S-19264T (=DSM 44701T), isolated from a smear-ripened cheese.</title>
        <authorList>
            <consortium name="US DOE Joint Genome Institute (JGI-PGF)"/>
            <person name="Walter F."/>
            <person name="Albersmeier A."/>
            <person name="Kalinowski J."/>
            <person name="Ruckert C."/>
        </authorList>
    </citation>
    <scope>NUCLEOTIDE SEQUENCE</scope>
    <source>
        <strain evidence="3">CGMCC 1.12919</strain>
    </source>
</reference>
<name>A0A916XID9_9HYPH</name>
<proteinExistence type="inferred from homology"/>
<dbReference type="AlphaFoldDB" id="A0A916XID9"/>
<evidence type="ECO:0000256" key="1">
    <source>
        <dbReference type="ARBA" id="ARBA00007031"/>
    </source>
</evidence>
<sequence>MTQETDQQLIELTADIVAAYVANNQMDATGLSSIISSVHASLIKLSSGVAEEPPQQQRPAVLIKKSITPDYIVCLEDGKKFKSLKRHLRTAYGMTPEEYRAKWGLPPDYPMVAPNYAAARSHLAKTMGLGQQRRERAEPAPAAPVAPEKPAKTRASSAKASPAKAAAKSTGAVAKRTSAGPRKRAQTDA</sequence>
<dbReference type="GO" id="GO:0003677">
    <property type="term" value="F:DNA binding"/>
    <property type="evidence" value="ECO:0007669"/>
    <property type="project" value="InterPro"/>
</dbReference>
<organism evidence="3 4">
    <name type="scientific">Chelatococcus reniformis</name>
    <dbReference type="NCBI Taxonomy" id="1494448"/>
    <lineage>
        <taxon>Bacteria</taxon>
        <taxon>Pseudomonadati</taxon>
        <taxon>Pseudomonadota</taxon>
        <taxon>Alphaproteobacteria</taxon>
        <taxon>Hyphomicrobiales</taxon>
        <taxon>Chelatococcaceae</taxon>
        <taxon>Chelatococcus</taxon>
    </lineage>
</organism>
<keyword evidence="4" id="KW-1185">Reference proteome</keyword>
<reference evidence="3" key="2">
    <citation type="submission" date="2020-09" db="EMBL/GenBank/DDBJ databases">
        <authorList>
            <person name="Sun Q."/>
            <person name="Zhou Y."/>
        </authorList>
    </citation>
    <scope>NUCLEOTIDE SEQUENCE</scope>
    <source>
        <strain evidence="3">CGMCC 1.12919</strain>
    </source>
</reference>
<dbReference type="InterPro" id="IPR041920">
    <property type="entry name" value="ROS/MUCR_sf"/>
</dbReference>
<feature type="compositionally biased region" description="Low complexity" evidence="2">
    <location>
        <begin position="139"/>
        <end position="176"/>
    </location>
</feature>
<dbReference type="GO" id="GO:0008270">
    <property type="term" value="F:zinc ion binding"/>
    <property type="evidence" value="ECO:0007669"/>
    <property type="project" value="InterPro"/>
</dbReference>
<gene>
    <name evidence="3" type="ORF">GCM10010994_35360</name>
</gene>
<dbReference type="EMBL" id="BMGG01000006">
    <property type="protein sequence ID" value="GGC73931.1"/>
    <property type="molecule type" value="Genomic_DNA"/>
</dbReference>
<dbReference type="Gene3D" id="1.10.10.1550">
    <property type="entry name" value="ROS/MUCR transcriptional regulator protein"/>
    <property type="match status" value="1"/>
</dbReference>
<comment type="caution">
    <text evidence="3">The sequence shown here is derived from an EMBL/GenBank/DDBJ whole genome shotgun (WGS) entry which is preliminary data.</text>
</comment>